<sequence>MMAESTTLEPRWCSYFFLYDGSKVTEEGDPTRAGICYFYPEETPLDQQELLCGQLAGVCRCIHEMSRSPARLVRLRRRKFAIRMRGDFLWALGCTMDIPDVSAWAFLDHLISLFRFYNGSIRQSYQLRSKEELAPQWSHYLDHLQGGASELHHIFSALNTIDSTHIDPLLLLKAALILQACQRCPLVVAGCISYHGRVVSTQMPPELTAMVVVCQRDPQNLDFAPVANGLGSAGPQTPSTSVNSTAVFLSPAELHALRYPPVDRVHRSVSHPQQTTCAGKPRLLSRTLSDIPEPTGLVAPRASFQTMLCSTGSSLSDEGGSAPRVSPEPTHHPFPSPASGSDGQALPHFLANQEAHQAGWPNGLPLPRPEDLRNEGDLQGHTYKDSMSCDNKGEGATEKRGFVNQLEKLSCVEDRDGTRGTKESGKGNQEDDHKTSEPVEEELPLVAMALYRHRVRGLVLALLVEPHFQNDAVAMEEVYHSSLASLNGLEAHLCSTALEPSSAQGCPYTFVHYDCLQNTLATNLPFTGPPVPAGEAQGTVLVKAAALLHTHFSQDAMLQEVILRNAGSAVYGTCNSAQETYFLQQGATVRNSGVPNPQDSAFSLPTKARHKLLKHGLNLL</sequence>
<dbReference type="Ensembl" id="ENSPKIT00000034585.1">
    <property type="protein sequence ID" value="ENSPKIP00000010452.1"/>
    <property type="gene ID" value="ENSPKIG00000025166.1"/>
</dbReference>
<feature type="domain" description="CCZ1/INTU/HPS4 third Longin" evidence="3">
    <location>
        <begin position="507"/>
        <end position="609"/>
    </location>
</feature>
<dbReference type="InterPro" id="IPR026091">
    <property type="entry name" value="HPS4"/>
</dbReference>
<dbReference type="PANTHER" id="PTHR14407">
    <property type="entry name" value="HERMANSKY-PUDLAK SYNDROME 4 PROTEIN LIGHT-EAR PROTEIN-RELATED"/>
    <property type="match status" value="1"/>
</dbReference>
<dbReference type="InterPro" id="IPR043989">
    <property type="entry name" value="CCZ1/INTU/HSP4_longin_3"/>
</dbReference>
<dbReference type="GO" id="GO:0031267">
    <property type="term" value="F:small GTPase binding"/>
    <property type="evidence" value="ECO:0007669"/>
    <property type="project" value="TreeGrafter"/>
</dbReference>
<dbReference type="GO" id="GO:0031410">
    <property type="term" value="C:cytoplasmic vesicle"/>
    <property type="evidence" value="ECO:0007669"/>
    <property type="project" value="TreeGrafter"/>
</dbReference>
<reference evidence="4" key="1">
    <citation type="submission" date="2025-05" db="UniProtKB">
        <authorList>
            <consortium name="Ensembl"/>
        </authorList>
    </citation>
    <scope>IDENTIFICATION</scope>
</reference>
<dbReference type="Pfam" id="PF19031">
    <property type="entry name" value="Intu_longin_1"/>
    <property type="match status" value="1"/>
</dbReference>
<dbReference type="GO" id="GO:0031085">
    <property type="term" value="C:BLOC-3 complex"/>
    <property type="evidence" value="ECO:0007669"/>
    <property type="project" value="TreeGrafter"/>
</dbReference>
<feature type="region of interest" description="Disordered" evidence="1">
    <location>
        <begin position="310"/>
        <end position="345"/>
    </location>
</feature>
<feature type="region of interest" description="Disordered" evidence="1">
    <location>
        <begin position="358"/>
        <end position="401"/>
    </location>
</feature>
<organism evidence="4 5">
    <name type="scientific">Paramormyrops kingsleyae</name>
    <dbReference type="NCBI Taxonomy" id="1676925"/>
    <lineage>
        <taxon>Eukaryota</taxon>
        <taxon>Metazoa</taxon>
        <taxon>Chordata</taxon>
        <taxon>Craniata</taxon>
        <taxon>Vertebrata</taxon>
        <taxon>Euteleostomi</taxon>
        <taxon>Actinopterygii</taxon>
        <taxon>Neopterygii</taxon>
        <taxon>Teleostei</taxon>
        <taxon>Osteoglossocephala</taxon>
        <taxon>Osteoglossomorpha</taxon>
        <taxon>Osteoglossiformes</taxon>
        <taxon>Mormyridae</taxon>
        <taxon>Paramormyrops</taxon>
    </lineage>
</organism>
<dbReference type="GO" id="GO:0006605">
    <property type="term" value="P:protein targeting"/>
    <property type="evidence" value="ECO:0007669"/>
    <property type="project" value="TreeGrafter"/>
</dbReference>
<dbReference type="OrthoDB" id="16754at2759"/>
<dbReference type="STRING" id="1676925.ENSPKIP00000010447"/>
<evidence type="ECO:0000313" key="5">
    <source>
        <dbReference type="Proteomes" id="UP000261540"/>
    </source>
</evidence>
<dbReference type="GO" id="GO:0016192">
    <property type="term" value="P:vesicle-mediated transport"/>
    <property type="evidence" value="ECO:0007669"/>
    <property type="project" value="InterPro"/>
</dbReference>
<proteinExistence type="predicted"/>
<feature type="compositionally biased region" description="Basic and acidic residues" evidence="1">
    <location>
        <begin position="413"/>
        <end position="437"/>
    </location>
</feature>
<feature type="region of interest" description="Disordered" evidence="1">
    <location>
        <begin position="413"/>
        <end position="439"/>
    </location>
</feature>
<evidence type="ECO:0000259" key="2">
    <source>
        <dbReference type="Pfam" id="PF19031"/>
    </source>
</evidence>
<feature type="domain" description="CCZ1/INTU/HSP4 first Longin" evidence="2">
    <location>
        <begin position="14"/>
        <end position="119"/>
    </location>
</feature>
<evidence type="ECO:0000259" key="3">
    <source>
        <dbReference type="Pfam" id="PF19033"/>
    </source>
</evidence>
<evidence type="ECO:0000313" key="4">
    <source>
        <dbReference type="Ensembl" id="ENSPKIP00000010452.1"/>
    </source>
</evidence>
<dbReference type="GeneTree" id="ENSGT00390000007349"/>
<dbReference type="PANTHER" id="PTHR14407:SF9">
    <property type="entry name" value="BLOC-3 COMPLEX MEMBER HPS4"/>
    <property type="match status" value="1"/>
</dbReference>
<dbReference type="GO" id="GO:0005765">
    <property type="term" value="C:lysosomal membrane"/>
    <property type="evidence" value="ECO:0007669"/>
    <property type="project" value="TreeGrafter"/>
</dbReference>
<dbReference type="CTD" id="89781"/>
<name>A0A3B3QV14_9TELE</name>
<accession>A0A3B3QV14</accession>
<dbReference type="GO" id="GO:0005085">
    <property type="term" value="F:guanyl-nucleotide exchange factor activity"/>
    <property type="evidence" value="ECO:0007669"/>
    <property type="project" value="TreeGrafter"/>
</dbReference>
<dbReference type="Pfam" id="PF19033">
    <property type="entry name" value="Intu_longin_3"/>
    <property type="match status" value="1"/>
</dbReference>
<dbReference type="Proteomes" id="UP000261540">
    <property type="component" value="Unplaced"/>
</dbReference>
<dbReference type="KEGG" id="pki:111858735"/>
<dbReference type="InterPro" id="IPR043987">
    <property type="entry name" value="CCZ1/INTU/HSP4_longin_1"/>
</dbReference>
<protein>
    <submittedName>
        <fullName evidence="4">HPS4 biogenesis of lysosomal organelles complex 3 subunit 2</fullName>
    </submittedName>
</protein>
<dbReference type="GO" id="GO:1903232">
    <property type="term" value="P:melanosome assembly"/>
    <property type="evidence" value="ECO:0007669"/>
    <property type="project" value="TreeGrafter"/>
</dbReference>
<dbReference type="Ensembl" id="ENSPKIT00000034579.1">
    <property type="protein sequence ID" value="ENSPKIP00000010447.1"/>
    <property type="gene ID" value="ENSPKIG00000025166.1"/>
</dbReference>
<dbReference type="AlphaFoldDB" id="A0A3B3QV14"/>
<keyword evidence="5" id="KW-1185">Reference proteome</keyword>
<feature type="compositionally biased region" description="Basic and acidic residues" evidence="1">
    <location>
        <begin position="368"/>
        <end position="384"/>
    </location>
</feature>
<evidence type="ECO:0000256" key="1">
    <source>
        <dbReference type="SAM" id="MobiDB-lite"/>
    </source>
</evidence>
<feature type="compositionally biased region" description="Basic and acidic residues" evidence="1">
    <location>
        <begin position="391"/>
        <end position="401"/>
    </location>
</feature>